<sequence>MINKIGDNSVMSIQNLISSAFINSLEWEWKRCNCAQVTQQASKKKEQPTSGFEPEPSTLLVLRSNQLSYAGTPEFQSTANYLCIVVHFPHHLNDITRQYFKIDVFSRRISVKNIVL</sequence>
<evidence type="ECO:0000313" key="3">
    <source>
        <dbReference type="Proteomes" id="UP001642409"/>
    </source>
</evidence>
<gene>
    <name evidence="2" type="ORF">HINF_LOCUS44443</name>
    <name evidence="1" type="ORF">HINF_LOCUS55405</name>
</gene>
<dbReference type="AlphaFoldDB" id="A0AA86RIY2"/>
<keyword evidence="3" id="KW-1185">Reference proteome</keyword>
<protein>
    <submittedName>
        <fullName evidence="2">Hypothetical_protein</fullName>
    </submittedName>
</protein>
<name>A0AA86RIY2_9EUKA</name>
<organism evidence="1">
    <name type="scientific">Hexamita inflata</name>
    <dbReference type="NCBI Taxonomy" id="28002"/>
    <lineage>
        <taxon>Eukaryota</taxon>
        <taxon>Metamonada</taxon>
        <taxon>Diplomonadida</taxon>
        <taxon>Hexamitidae</taxon>
        <taxon>Hexamitinae</taxon>
        <taxon>Hexamita</taxon>
    </lineage>
</organism>
<dbReference type="EMBL" id="CATOUU010001030">
    <property type="protein sequence ID" value="CAI9967760.1"/>
    <property type="molecule type" value="Genomic_DNA"/>
</dbReference>
<proteinExistence type="predicted"/>
<dbReference type="Proteomes" id="UP001642409">
    <property type="component" value="Unassembled WGS sequence"/>
</dbReference>
<comment type="caution">
    <text evidence="1">The sequence shown here is derived from an EMBL/GenBank/DDBJ whole genome shotgun (WGS) entry which is preliminary data.</text>
</comment>
<reference evidence="2 3" key="2">
    <citation type="submission" date="2024-07" db="EMBL/GenBank/DDBJ databases">
        <authorList>
            <person name="Akdeniz Z."/>
        </authorList>
    </citation>
    <scope>NUCLEOTIDE SEQUENCE [LARGE SCALE GENOMIC DNA]</scope>
</reference>
<evidence type="ECO:0000313" key="2">
    <source>
        <dbReference type="EMBL" id="CAL6051595.1"/>
    </source>
</evidence>
<reference evidence="1" key="1">
    <citation type="submission" date="2023-06" db="EMBL/GenBank/DDBJ databases">
        <authorList>
            <person name="Kurt Z."/>
        </authorList>
    </citation>
    <scope>NUCLEOTIDE SEQUENCE</scope>
</reference>
<accession>A0AA86RIY2</accession>
<dbReference type="EMBL" id="CAXDID020000189">
    <property type="protein sequence ID" value="CAL6051595.1"/>
    <property type="molecule type" value="Genomic_DNA"/>
</dbReference>
<evidence type="ECO:0000313" key="1">
    <source>
        <dbReference type="EMBL" id="CAI9967760.1"/>
    </source>
</evidence>